<accession>A0A371ED09</accession>
<protein>
    <submittedName>
        <fullName evidence="1">Uncharacterized protein</fullName>
    </submittedName>
</protein>
<dbReference type="PANTHER" id="PTHR32108">
    <property type="entry name" value="DNA-DIRECTED RNA POLYMERASE SUBUNIT ALPHA"/>
    <property type="match status" value="1"/>
</dbReference>
<dbReference type="OrthoDB" id="1724165at2759"/>
<name>A0A371ED09_MUCPR</name>
<evidence type="ECO:0000313" key="1">
    <source>
        <dbReference type="EMBL" id="RDX63864.1"/>
    </source>
</evidence>
<feature type="non-terminal residue" evidence="1">
    <location>
        <position position="1"/>
    </location>
</feature>
<evidence type="ECO:0000313" key="2">
    <source>
        <dbReference type="Proteomes" id="UP000257109"/>
    </source>
</evidence>
<reference evidence="1" key="1">
    <citation type="submission" date="2018-05" db="EMBL/GenBank/DDBJ databases">
        <title>Draft genome of Mucuna pruriens seed.</title>
        <authorList>
            <person name="Nnadi N.E."/>
            <person name="Vos R."/>
            <person name="Hasami M.H."/>
            <person name="Devisetty U.K."/>
            <person name="Aguiy J.C."/>
        </authorList>
    </citation>
    <scope>NUCLEOTIDE SEQUENCE [LARGE SCALE GENOMIC DNA]</scope>
    <source>
        <strain evidence="1">JCA_2017</strain>
    </source>
</reference>
<keyword evidence="2" id="KW-1185">Reference proteome</keyword>
<dbReference type="PANTHER" id="PTHR32108:SF9">
    <property type="entry name" value="REVERSE TRANSCRIPTASE RNASE H-LIKE DOMAIN-CONTAINING PROTEIN"/>
    <property type="match status" value="1"/>
</dbReference>
<organism evidence="1 2">
    <name type="scientific">Mucuna pruriens</name>
    <name type="common">Velvet bean</name>
    <name type="synonym">Dolichos pruriens</name>
    <dbReference type="NCBI Taxonomy" id="157652"/>
    <lineage>
        <taxon>Eukaryota</taxon>
        <taxon>Viridiplantae</taxon>
        <taxon>Streptophyta</taxon>
        <taxon>Embryophyta</taxon>
        <taxon>Tracheophyta</taxon>
        <taxon>Spermatophyta</taxon>
        <taxon>Magnoliopsida</taxon>
        <taxon>eudicotyledons</taxon>
        <taxon>Gunneridae</taxon>
        <taxon>Pentapetalae</taxon>
        <taxon>rosids</taxon>
        <taxon>fabids</taxon>
        <taxon>Fabales</taxon>
        <taxon>Fabaceae</taxon>
        <taxon>Papilionoideae</taxon>
        <taxon>50 kb inversion clade</taxon>
        <taxon>NPAAA clade</taxon>
        <taxon>indigoferoid/millettioid clade</taxon>
        <taxon>Phaseoleae</taxon>
        <taxon>Mucuna</taxon>
    </lineage>
</organism>
<proteinExistence type="predicted"/>
<dbReference type="Proteomes" id="UP000257109">
    <property type="component" value="Unassembled WGS sequence"/>
</dbReference>
<dbReference type="AlphaFoldDB" id="A0A371ED09"/>
<sequence length="258" mass="29373">MKLCFLLERDRRTKRWRQTVVDSGDRRRRWQATAYDGGGWQQKVAGSNTPDDDPQLWAQVELCSALIPIIIHYTSTGNVPRPLEIQIPTPFPYTNSQVVPWRYASGIEQTSSGEINIVGVGGITRSGQIYTLEDIRREDTLVQGSPSIAKKARVTEKESEIDKKEEHAKFLKFISQIRRNSWHIMANNYITFSDEEISAEGRGHNRALNILGVLINVLPKAMLERLPYDKNKLRNISTKVRAFDGSQREVVGEIEIPV</sequence>
<dbReference type="EMBL" id="QJKJ01014670">
    <property type="protein sequence ID" value="RDX63864.1"/>
    <property type="molecule type" value="Genomic_DNA"/>
</dbReference>
<comment type="caution">
    <text evidence="1">The sequence shown here is derived from an EMBL/GenBank/DDBJ whole genome shotgun (WGS) entry which is preliminary data.</text>
</comment>
<gene>
    <name evidence="1" type="ORF">CR513_57651</name>
</gene>